<gene>
    <name evidence="2" type="ORF">B0H17DRAFT_511304</name>
</gene>
<evidence type="ECO:0000256" key="1">
    <source>
        <dbReference type="SAM" id="Phobius"/>
    </source>
</evidence>
<feature type="transmembrane region" description="Helical" evidence="1">
    <location>
        <begin position="65"/>
        <end position="88"/>
    </location>
</feature>
<keyword evidence="1" id="KW-1133">Transmembrane helix</keyword>
<proteinExistence type="predicted"/>
<name>A0AAD7BXY1_MYCRO</name>
<keyword evidence="1" id="KW-0472">Membrane</keyword>
<keyword evidence="1" id="KW-0812">Transmembrane</keyword>
<evidence type="ECO:0000313" key="3">
    <source>
        <dbReference type="Proteomes" id="UP001221757"/>
    </source>
</evidence>
<keyword evidence="3" id="KW-1185">Reference proteome</keyword>
<dbReference type="EMBL" id="JARKIE010000484">
    <property type="protein sequence ID" value="KAJ7633750.1"/>
    <property type="molecule type" value="Genomic_DNA"/>
</dbReference>
<comment type="caution">
    <text evidence="2">The sequence shown here is derived from an EMBL/GenBank/DDBJ whole genome shotgun (WGS) entry which is preliminary data.</text>
</comment>
<evidence type="ECO:0000313" key="2">
    <source>
        <dbReference type="EMBL" id="KAJ7633750.1"/>
    </source>
</evidence>
<organism evidence="2 3">
    <name type="scientific">Mycena rosella</name>
    <name type="common">Pink bonnet</name>
    <name type="synonym">Agaricus rosellus</name>
    <dbReference type="NCBI Taxonomy" id="1033263"/>
    <lineage>
        <taxon>Eukaryota</taxon>
        <taxon>Fungi</taxon>
        <taxon>Dikarya</taxon>
        <taxon>Basidiomycota</taxon>
        <taxon>Agaricomycotina</taxon>
        <taxon>Agaricomycetes</taxon>
        <taxon>Agaricomycetidae</taxon>
        <taxon>Agaricales</taxon>
        <taxon>Marasmiineae</taxon>
        <taxon>Mycenaceae</taxon>
        <taxon>Mycena</taxon>
    </lineage>
</organism>
<protein>
    <submittedName>
        <fullName evidence="2">Uncharacterized protein</fullName>
    </submittedName>
</protein>
<sequence length="284" mass="31650">MVPSPDTGGVGGGVVLPVLRSRRRVYARQNHLGECFRSPPSVSFPSLRSSLALVTSSSSLTALPFHFMFACLSPLLTCTFPTIFITYLRPQSLTAADHRTDDLATLPPLADRRRRARLPRVGRSAAPLPTPDIEDERIPLRIKHALVPHTTIQHKPLRRSTVRRLRARARTAIARFNAPPRALHFARHRPIYLIRGAWPRFSDKIDRNFLGVLVFVSSCPCSRGLVWHTNIRGPPLIFHSVPLNLPRPPSSERSSSSRTPTTFHIVSSKTSAALAILGRDLVRE</sequence>
<dbReference type="AlphaFoldDB" id="A0AAD7BXY1"/>
<accession>A0AAD7BXY1</accession>
<dbReference type="Proteomes" id="UP001221757">
    <property type="component" value="Unassembled WGS sequence"/>
</dbReference>
<reference evidence="2" key="1">
    <citation type="submission" date="2023-03" db="EMBL/GenBank/DDBJ databases">
        <title>Massive genome expansion in bonnet fungi (Mycena s.s.) driven by repeated elements and novel gene families across ecological guilds.</title>
        <authorList>
            <consortium name="Lawrence Berkeley National Laboratory"/>
            <person name="Harder C.B."/>
            <person name="Miyauchi S."/>
            <person name="Viragh M."/>
            <person name="Kuo A."/>
            <person name="Thoen E."/>
            <person name="Andreopoulos B."/>
            <person name="Lu D."/>
            <person name="Skrede I."/>
            <person name="Drula E."/>
            <person name="Henrissat B."/>
            <person name="Morin E."/>
            <person name="Kohler A."/>
            <person name="Barry K."/>
            <person name="LaButti K."/>
            <person name="Morin E."/>
            <person name="Salamov A."/>
            <person name="Lipzen A."/>
            <person name="Mereny Z."/>
            <person name="Hegedus B."/>
            <person name="Baldrian P."/>
            <person name="Stursova M."/>
            <person name="Weitz H."/>
            <person name="Taylor A."/>
            <person name="Grigoriev I.V."/>
            <person name="Nagy L.G."/>
            <person name="Martin F."/>
            <person name="Kauserud H."/>
        </authorList>
    </citation>
    <scope>NUCLEOTIDE SEQUENCE</scope>
    <source>
        <strain evidence="2">CBHHK067</strain>
    </source>
</reference>